<gene>
    <name evidence="1" type="ORF">M422DRAFT_268358</name>
</gene>
<evidence type="ECO:0000313" key="1">
    <source>
        <dbReference type="EMBL" id="KIJ30111.1"/>
    </source>
</evidence>
<name>A0A0C9UXK8_SPHS4</name>
<protein>
    <submittedName>
        <fullName evidence="1">Uncharacterized protein</fullName>
    </submittedName>
</protein>
<sequence length="308" mass="34433">MHYASGDIFSGCNQTTSKACAQKYIKHPENSIIEFPETGSLPNEAIVHIFSLQPGDSKEDFDPKLNIQYGIWGKHGSCPNVCLFLFPQEKESFTVCSQFKAECMGVKECNSHGYQDSSGTNVGVQSLIPFIDSAEQEVFMKILGFFCALMQNGCLFNLEMEPGDLDDGESDKEDASEDASEPPFIFYETLCDIRSIKQDTPKCNGKLVFQQDHFGHSFIQCKKCQKGHRAHLIICNLNEFNLNYLHALFEEDFPKILGFEKRAASAGYGPLIPCNFVSGILAMIEENASLPHEQVYVHCAEKHDILGE</sequence>
<dbReference type="AlphaFoldDB" id="A0A0C9UXK8"/>
<dbReference type="EMBL" id="KN837268">
    <property type="protein sequence ID" value="KIJ30111.1"/>
    <property type="molecule type" value="Genomic_DNA"/>
</dbReference>
<dbReference type="HOGENOM" id="CLU_052552_0_0_1"/>
<keyword evidence="2" id="KW-1185">Reference proteome</keyword>
<organism evidence="1 2">
    <name type="scientific">Sphaerobolus stellatus (strain SS14)</name>
    <dbReference type="NCBI Taxonomy" id="990650"/>
    <lineage>
        <taxon>Eukaryota</taxon>
        <taxon>Fungi</taxon>
        <taxon>Dikarya</taxon>
        <taxon>Basidiomycota</taxon>
        <taxon>Agaricomycotina</taxon>
        <taxon>Agaricomycetes</taxon>
        <taxon>Phallomycetidae</taxon>
        <taxon>Geastrales</taxon>
        <taxon>Sphaerobolaceae</taxon>
        <taxon>Sphaerobolus</taxon>
    </lineage>
</organism>
<evidence type="ECO:0000313" key="2">
    <source>
        <dbReference type="Proteomes" id="UP000054279"/>
    </source>
</evidence>
<proteinExistence type="predicted"/>
<dbReference type="OrthoDB" id="2683651at2759"/>
<accession>A0A0C9UXK8</accession>
<dbReference type="Proteomes" id="UP000054279">
    <property type="component" value="Unassembled WGS sequence"/>
</dbReference>
<reference evidence="1 2" key="1">
    <citation type="submission" date="2014-06" db="EMBL/GenBank/DDBJ databases">
        <title>Evolutionary Origins and Diversification of the Mycorrhizal Mutualists.</title>
        <authorList>
            <consortium name="DOE Joint Genome Institute"/>
            <consortium name="Mycorrhizal Genomics Consortium"/>
            <person name="Kohler A."/>
            <person name="Kuo A."/>
            <person name="Nagy L.G."/>
            <person name="Floudas D."/>
            <person name="Copeland A."/>
            <person name="Barry K.W."/>
            <person name="Cichocki N."/>
            <person name="Veneault-Fourrey C."/>
            <person name="LaButti K."/>
            <person name="Lindquist E.A."/>
            <person name="Lipzen A."/>
            <person name="Lundell T."/>
            <person name="Morin E."/>
            <person name="Murat C."/>
            <person name="Riley R."/>
            <person name="Ohm R."/>
            <person name="Sun H."/>
            <person name="Tunlid A."/>
            <person name="Henrissat B."/>
            <person name="Grigoriev I.V."/>
            <person name="Hibbett D.S."/>
            <person name="Martin F."/>
        </authorList>
    </citation>
    <scope>NUCLEOTIDE SEQUENCE [LARGE SCALE GENOMIC DNA]</scope>
    <source>
        <strain evidence="1 2">SS14</strain>
    </source>
</reference>